<evidence type="ECO:0000313" key="5">
    <source>
        <dbReference type="Proteomes" id="UP000284605"/>
    </source>
</evidence>
<keyword evidence="2" id="KW-0964">Secreted</keyword>
<dbReference type="AlphaFoldDB" id="A0A418WBL5"/>
<dbReference type="PANTHER" id="PTHR38340">
    <property type="entry name" value="S-LAYER PROTEIN"/>
    <property type="match status" value="1"/>
</dbReference>
<comment type="subcellular location">
    <subcellularLocation>
        <location evidence="1">Secreted</location>
    </subcellularLocation>
</comment>
<sequence length="602" mass="61770">MAVINGTGDDDLLTGTDGDDILRGLSGDDTLDGGKGADALYGASGDDIYIVDNAGDTVNETSTGVDTVKTSLLTYTLGANVENLTATKSGNRFFTGNDLNNTIIGGTRDDQLFGGAGDDVLDGRGGRDIYDGGDGFDRAILNYGQASAGLYFESGIGYIGNEEVTQLVGIEAVTLTGTRYGDDIRVEGSGSIINGGGGGDFISDYGGDNNINGGDGDDLIHDIGGVDVLNGGRGGNFLELYRWNVTIDLTLVYNPASGKLNQLQDGTTFKNFDGLYLETGSGDDYLDGHLSASTIWLHGHGGDDTLIGSNAGDYLLGYAGNDVIEGRGGGDLLRGGNGDDVLNGGDGGDSLDGEGGADVLNGGAGDDGFSFGTDLGDTIDGGTGREELDLDVSASVEDVILSVQFGAGIVNHLVGGTSFTNIEVLRLRTGAGDDDITFMQLPTGHHSWDGGGGSDHGIIDLSAYTTPVVFTRVGSTVLDVSVNGGDGTLHLSRIKIFTITGGSGADRITGGIRADEFTGGGGNDVFTFAAGSGRDKIFDFTDGHDKIDVSGFGYHSLAEMTAAGGEYHGDSDTLITFNTAGDSVRLENFLPANLTSADFIFA</sequence>
<dbReference type="PANTHER" id="PTHR38340:SF1">
    <property type="entry name" value="S-LAYER PROTEIN"/>
    <property type="match status" value="1"/>
</dbReference>
<dbReference type="RefSeq" id="WP_119778032.1">
    <property type="nucleotide sequence ID" value="NZ_QYUK01000011.1"/>
</dbReference>
<reference evidence="4 5" key="1">
    <citation type="submission" date="2018-09" db="EMBL/GenBank/DDBJ databases">
        <authorList>
            <person name="Zhu H."/>
        </authorList>
    </citation>
    <scope>NUCLEOTIDE SEQUENCE [LARGE SCALE GENOMIC DNA]</scope>
    <source>
        <strain evidence="4 5">K1W22B-8</strain>
    </source>
</reference>
<dbReference type="GO" id="GO:0005509">
    <property type="term" value="F:calcium ion binding"/>
    <property type="evidence" value="ECO:0007669"/>
    <property type="project" value="InterPro"/>
</dbReference>
<dbReference type="SUPFAM" id="SSF51120">
    <property type="entry name" value="beta-Roll"/>
    <property type="match status" value="3"/>
</dbReference>
<keyword evidence="5" id="KW-1185">Reference proteome</keyword>
<dbReference type="InterPro" id="IPR050557">
    <property type="entry name" value="RTX_toxin/Mannuronan_C5-epim"/>
</dbReference>
<dbReference type="InterPro" id="IPR011049">
    <property type="entry name" value="Serralysin-like_metalloprot_C"/>
</dbReference>
<dbReference type="Pfam" id="PF00353">
    <property type="entry name" value="HemolysinCabind"/>
    <property type="match status" value="6"/>
</dbReference>
<dbReference type="InterPro" id="IPR001343">
    <property type="entry name" value="Hemolysn_Ca-bd"/>
</dbReference>
<dbReference type="EMBL" id="QYUK01000011">
    <property type="protein sequence ID" value="RJF87390.1"/>
    <property type="molecule type" value="Genomic_DNA"/>
</dbReference>
<dbReference type="PRINTS" id="PR00313">
    <property type="entry name" value="CABNDNGRPT"/>
</dbReference>
<dbReference type="Proteomes" id="UP000284605">
    <property type="component" value="Unassembled WGS sequence"/>
</dbReference>
<name>A0A418WBL5_9PROT</name>
<gene>
    <name evidence="4" type="ORF">D3874_10455</name>
</gene>
<dbReference type="OrthoDB" id="7268058at2"/>
<evidence type="ECO:0000256" key="1">
    <source>
        <dbReference type="ARBA" id="ARBA00004613"/>
    </source>
</evidence>
<proteinExistence type="predicted"/>
<dbReference type="GO" id="GO:0005576">
    <property type="term" value="C:extracellular region"/>
    <property type="evidence" value="ECO:0007669"/>
    <property type="project" value="UniProtKB-SubCell"/>
</dbReference>
<organism evidence="4 5">
    <name type="scientific">Oleomonas cavernae</name>
    <dbReference type="NCBI Taxonomy" id="2320859"/>
    <lineage>
        <taxon>Bacteria</taxon>
        <taxon>Pseudomonadati</taxon>
        <taxon>Pseudomonadota</taxon>
        <taxon>Alphaproteobacteria</taxon>
        <taxon>Acetobacterales</taxon>
        <taxon>Acetobacteraceae</taxon>
        <taxon>Oleomonas</taxon>
    </lineage>
</organism>
<dbReference type="Gene3D" id="2.150.10.10">
    <property type="entry name" value="Serralysin-like metalloprotease, C-terminal"/>
    <property type="match status" value="4"/>
</dbReference>
<dbReference type="PROSITE" id="PS00330">
    <property type="entry name" value="HEMOLYSIN_CALCIUM"/>
    <property type="match status" value="3"/>
</dbReference>
<comment type="caution">
    <text evidence="4">The sequence shown here is derived from an EMBL/GenBank/DDBJ whole genome shotgun (WGS) entry which is preliminary data.</text>
</comment>
<evidence type="ECO:0000256" key="2">
    <source>
        <dbReference type="ARBA" id="ARBA00022525"/>
    </source>
</evidence>
<evidence type="ECO:0000256" key="3">
    <source>
        <dbReference type="SAM" id="MobiDB-lite"/>
    </source>
</evidence>
<feature type="region of interest" description="Disordered" evidence="3">
    <location>
        <begin position="335"/>
        <end position="359"/>
    </location>
</feature>
<accession>A0A418WBL5</accession>
<evidence type="ECO:0008006" key="6">
    <source>
        <dbReference type="Google" id="ProtNLM"/>
    </source>
</evidence>
<evidence type="ECO:0000313" key="4">
    <source>
        <dbReference type="EMBL" id="RJF87390.1"/>
    </source>
</evidence>
<dbReference type="InterPro" id="IPR018511">
    <property type="entry name" value="Hemolysin-typ_Ca-bd_CS"/>
</dbReference>
<protein>
    <recommendedName>
        <fullName evidence="6">Calcium-binding protein</fullName>
    </recommendedName>
</protein>